<gene>
    <name evidence="2" type="ORF">METZ01_LOCUS112327</name>
</gene>
<evidence type="ECO:0000313" key="2">
    <source>
        <dbReference type="EMBL" id="SVA59473.1"/>
    </source>
</evidence>
<dbReference type="InterPro" id="IPR008503">
    <property type="entry name" value="Asp_endopeptidase"/>
</dbReference>
<protein>
    <recommendedName>
        <fullName evidence="1">Retropepsin-like aspartic endopeptidase domain-containing protein</fullName>
    </recommendedName>
</protein>
<proteinExistence type="predicted"/>
<dbReference type="PANTHER" id="PTHR38037">
    <property type="entry name" value="ZN_PROTEASE DOMAIN-CONTAINING PROTEIN"/>
    <property type="match status" value="1"/>
</dbReference>
<dbReference type="AlphaFoldDB" id="A0A381X5H6"/>
<sequence>MVRCSRVIKPTIIGWREWVGLPELQRGPLLAKIDTGAWSNTLHAVDIEIVEGELESRIRFRQEDEGPIIERPLHKWRRVRDTGGHESMRPVIRTTLEMASFDFDVEMCLADRSMMRHRLILGRNFLRLGFIINPSRQCVHTMIRSDVRATVRRVE</sequence>
<organism evidence="2">
    <name type="scientific">marine metagenome</name>
    <dbReference type="NCBI Taxonomy" id="408172"/>
    <lineage>
        <taxon>unclassified sequences</taxon>
        <taxon>metagenomes</taxon>
        <taxon>ecological metagenomes</taxon>
    </lineage>
</organism>
<dbReference type="Pfam" id="PF05618">
    <property type="entry name" value="Zn_protease"/>
    <property type="match status" value="1"/>
</dbReference>
<dbReference type="SUPFAM" id="SSF50630">
    <property type="entry name" value="Acid proteases"/>
    <property type="match status" value="1"/>
</dbReference>
<dbReference type="EMBL" id="UINC01013831">
    <property type="protein sequence ID" value="SVA59473.1"/>
    <property type="molecule type" value="Genomic_DNA"/>
</dbReference>
<accession>A0A381X5H6</accession>
<name>A0A381X5H6_9ZZZZ</name>
<dbReference type="PANTHER" id="PTHR38037:SF2">
    <property type="entry name" value="ATP-DEPENDENT ZINC PROTEASE DOMAIN-CONTAINING PROTEIN-RELATED"/>
    <property type="match status" value="1"/>
</dbReference>
<reference evidence="2" key="1">
    <citation type="submission" date="2018-05" db="EMBL/GenBank/DDBJ databases">
        <authorList>
            <person name="Lanie J.A."/>
            <person name="Ng W.-L."/>
            <person name="Kazmierczak K.M."/>
            <person name="Andrzejewski T.M."/>
            <person name="Davidsen T.M."/>
            <person name="Wayne K.J."/>
            <person name="Tettelin H."/>
            <person name="Glass J.I."/>
            <person name="Rusch D."/>
            <person name="Podicherti R."/>
            <person name="Tsui H.-C.T."/>
            <person name="Winkler M.E."/>
        </authorList>
    </citation>
    <scope>NUCLEOTIDE SEQUENCE</scope>
</reference>
<feature type="domain" description="Retropepsin-like aspartic endopeptidase" evidence="1">
    <location>
        <begin position="12"/>
        <end position="140"/>
    </location>
</feature>
<dbReference type="Gene3D" id="2.40.70.10">
    <property type="entry name" value="Acid Proteases"/>
    <property type="match status" value="1"/>
</dbReference>
<dbReference type="InterPro" id="IPR021109">
    <property type="entry name" value="Peptidase_aspartic_dom_sf"/>
</dbReference>
<evidence type="ECO:0000259" key="1">
    <source>
        <dbReference type="Pfam" id="PF05618"/>
    </source>
</evidence>